<name>A0AAX4NGN2_9ARCH</name>
<organism evidence="2 3">
    <name type="scientific">Oxyplasma meridianum</name>
    <dbReference type="NCBI Taxonomy" id="3073602"/>
    <lineage>
        <taxon>Archaea</taxon>
        <taxon>Methanobacteriati</taxon>
        <taxon>Thermoplasmatota</taxon>
        <taxon>Thermoplasmata</taxon>
        <taxon>Thermoplasmatales</taxon>
        <taxon>Thermoplasmataceae</taxon>
        <taxon>Oxyplasma</taxon>
    </lineage>
</organism>
<dbReference type="RefSeq" id="WP_393970659.1">
    <property type="nucleotide sequence ID" value="NZ_CP133772.1"/>
</dbReference>
<dbReference type="InterPro" id="IPR002716">
    <property type="entry name" value="PIN_dom"/>
</dbReference>
<dbReference type="Gene3D" id="3.40.50.1010">
    <property type="entry name" value="5'-nuclease"/>
    <property type="match status" value="1"/>
</dbReference>
<dbReference type="AlphaFoldDB" id="A0AAX4NGN2"/>
<protein>
    <recommendedName>
        <fullName evidence="1">PIN domain-containing protein</fullName>
    </recommendedName>
</protein>
<sequence length="130" mass="14875">MKNDDFAKKVVLDTNSLIYSVKSHVDLLDQVTYLLGRCEIIVPKCVIDELRGLSTGNIDAKTALMMLQRFTVVESKGKGDLCVFNTALEIQAYVVTNDKNLAMKLHENGLRCMMFTARKMLTYWNFRSFR</sequence>
<reference evidence="2 3" key="1">
    <citation type="submission" date="2023-09" db="EMBL/GenBank/DDBJ databases">
        <authorList>
            <person name="Golyshina O.V."/>
            <person name="Lunev E.A."/>
            <person name="Bargiela R."/>
            <person name="Gaines M.C."/>
            <person name="Daum B."/>
            <person name="Bale N.J."/>
            <person name="Koenen M."/>
            <person name="Sinninghe Damst J.S."/>
            <person name="Yakimov M."/>
            <person name="Golyshin P.N."/>
        </authorList>
    </citation>
    <scope>NUCLEOTIDE SEQUENCE [LARGE SCALE GENOMIC DNA]</scope>
    <source>
        <strain evidence="2 3">M1</strain>
    </source>
</reference>
<proteinExistence type="predicted"/>
<evidence type="ECO:0000313" key="3">
    <source>
        <dbReference type="Proteomes" id="UP001451606"/>
    </source>
</evidence>
<dbReference type="SUPFAM" id="SSF88723">
    <property type="entry name" value="PIN domain-like"/>
    <property type="match status" value="1"/>
</dbReference>
<dbReference type="KEGG" id="omr:OXIME_000884"/>
<dbReference type="EMBL" id="CP133772">
    <property type="protein sequence ID" value="WYY00318.1"/>
    <property type="molecule type" value="Genomic_DNA"/>
</dbReference>
<dbReference type="SMART" id="SM00670">
    <property type="entry name" value="PINc"/>
    <property type="match status" value="1"/>
</dbReference>
<dbReference type="InterPro" id="IPR029060">
    <property type="entry name" value="PIN-like_dom_sf"/>
</dbReference>
<dbReference type="Proteomes" id="UP001451606">
    <property type="component" value="Chromosome"/>
</dbReference>
<dbReference type="Pfam" id="PF18477">
    <property type="entry name" value="PIN_9"/>
    <property type="match status" value="1"/>
</dbReference>
<dbReference type="InterPro" id="IPR041120">
    <property type="entry name" value="PIN_9"/>
</dbReference>
<evidence type="ECO:0000313" key="2">
    <source>
        <dbReference type="EMBL" id="WYY00318.1"/>
    </source>
</evidence>
<accession>A0AAX4NGN2</accession>
<keyword evidence="3" id="KW-1185">Reference proteome</keyword>
<feature type="domain" description="PIN" evidence="1">
    <location>
        <begin position="8"/>
        <end position="103"/>
    </location>
</feature>
<evidence type="ECO:0000259" key="1">
    <source>
        <dbReference type="SMART" id="SM00670"/>
    </source>
</evidence>
<dbReference type="GeneID" id="95967619"/>
<gene>
    <name evidence="2" type="ORF">OXIME_000884</name>
</gene>
<dbReference type="CDD" id="cd09879">
    <property type="entry name" value="PIN_VapC_AF0591-like"/>
    <property type="match status" value="1"/>
</dbReference>